<reference evidence="13" key="1">
    <citation type="journal article" date="2019" name="Int. J. Syst. Evol. Microbiol.">
        <title>The Global Catalogue of Microorganisms (GCM) 10K type strain sequencing project: providing services to taxonomists for standard genome sequencing and annotation.</title>
        <authorList>
            <consortium name="The Broad Institute Genomics Platform"/>
            <consortium name="The Broad Institute Genome Sequencing Center for Infectious Disease"/>
            <person name="Wu L."/>
            <person name="Ma J."/>
        </authorList>
    </citation>
    <scope>NUCLEOTIDE SEQUENCE [LARGE SCALE GENOMIC DNA]</scope>
    <source>
        <strain evidence="13">CCM 8702</strain>
    </source>
</reference>
<dbReference type="EMBL" id="BMDD01000003">
    <property type="protein sequence ID" value="GGH80769.1"/>
    <property type="molecule type" value="Genomic_DNA"/>
</dbReference>
<feature type="transmembrane region" description="Helical" evidence="9">
    <location>
        <begin position="203"/>
        <end position="229"/>
    </location>
</feature>
<evidence type="ECO:0000256" key="4">
    <source>
        <dbReference type="ARBA" id="ARBA00022989"/>
    </source>
</evidence>
<evidence type="ECO:0000313" key="12">
    <source>
        <dbReference type="EMBL" id="GGH80769.1"/>
    </source>
</evidence>
<keyword evidence="4 9" id="KW-1133">Transmembrane helix</keyword>
<dbReference type="PANTHER" id="PTHR32089">
    <property type="entry name" value="METHYL-ACCEPTING CHEMOTAXIS PROTEIN MCPB"/>
    <property type="match status" value="1"/>
</dbReference>
<dbReference type="PROSITE" id="PS50885">
    <property type="entry name" value="HAMP"/>
    <property type="match status" value="1"/>
</dbReference>
<proteinExistence type="inferred from homology"/>
<dbReference type="SMART" id="SM01049">
    <property type="entry name" value="Cache_2"/>
    <property type="match status" value="1"/>
</dbReference>
<evidence type="ECO:0000256" key="5">
    <source>
        <dbReference type="ARBA" id="ARBA00023136"/>
    </source>
</evidence>
<evidence type="ECO:0000256" key="3">
    <source>
        <dbReference type="ARBA" id="ARBA00022692"/>
    </source>
</evidence>
<dbReference type="Pfam" id="PF00015">
    <property type="entry name" value="MCPsignal"/>
    <property type="match status" value="1"/>
</dbReference>
<feature type="domain" description="Methyl-accepting transducer" evidence="10">
    <location>
        <begin position="299"/>
        <end position="535"/>
    </location>
</feature>
<gene>
    <name evidence="12" type="ORF">GCM10007362_29590</name>
</gene>
<organism evidence="12 13">
    <name type="scientific">Saccharibacillus endophyticus</name>
    <dbReference type="NCBI Taxonomy" id="2060666"/>
    <lineage>
        <taxon>Bacteria</taxon>
        <taxon>Bacillati</taxon>
        <taxon>Bacillota</taxon>
        <taxon>Bacilli</taxon>
        <taxon>Bacillales</taxon>
        <taxon>Paenibacillaceae</taxon>
        <taxon>Saccharibacillus</taxon>
    </lineage>
</organism>
<dbReference type="Pfam" id="PF00672">
    <property type="entry name" value="HAMP"/>
    <property type="match status" value="1"/>
</dbReference>
<dbReference type="SMART" id="SM00304">
    <property type="entry name" value="HAMP"/>
    <property type="match status" value="1"/>
</dbReference>
<evidence type="ECO:0000256" key="6">
    <source>
        <dbReference type="ARBA" id="ARBA00023224"/>
    </source>
</evidence>
<evidence type="ECO:0000259" key="11">
    <source>
        <dbReference type="PROSITE" id="PS50885"/>
    </source>
</evidence>
<dbReference type="PANTHER" id="PTHR32089:SF114">
    <property type="entry name" value="METHYL-ACCEPTING CHEMOTAXIS PROTEIN MCPB"/>
    <property type="match status" value="1"/>
</dbReference>
<comment type="similarity">
    <text evidence="7">Belongs to the methyl-accepting chemotaxis (MCP) protein family.</text>
</comment>
<dbReference type="CDD" id="cd11386">
    <property type="entry name" value="MCP_signal"/>
    <property type="match status" value="1"/>
</dbReference>
<dbReference type="RefSeq" id="WP_172244808.1">
    <property type="nucleotide sequence ID" value="NZ_BMDD01000003.1"/>
</dbReference>
<dbReference type="Gene3D" id="3.30.450.20">
    <property type="entry name" value="PAS domain"/>
    <property type="match status" value="1"/>
</dbReference>
<evidence type="ECO:0000259" key="10">
    <source>
        <dbReference type="PROSITE" id="PS50111"/>
    </source>
</evidence>
<evidence type="ECO:0000313" key="13">
    <source>
        <dbReference type="Proteomes" id="UP000605427"/>
    </source>
</evidence>
<evidence type="ECO:0000256" key="9">
    <source>
        <dbReference type="SAM" id="Phobius"/>
    </source>
</evidence>
<protein>
    <submittedName>
        <fullName evidence="12">Methyl-accepting chemotaxis protein</fullName>
    </submittedName>
</protein>
<name>A0ABQ1ZW35_9BACL</name>
<dbReference type="CDD" id="cd06225">
    <property type="entry name" value="HAMP"/>
    <property type="match status" value="1"/>
</dbReference>
<evidence type="ECO:0000256" key="1">
    <source>
        <dbReference type="ARBA" id="ARBA00004651"/>
    </source>
</evidence>
<dbReference type="Proteomes" id="UP000605427">
    <property type="component" value="Unassembled WGS sequence"/>
</dbReference>
<keyword evidence="3 9" id="KW-0812">Transmembrane</keyword>
<dbReference type="PROSITE" id="PS50111">
    <property type="entry name" value="CHEMOTAXIS_TRANSDUC_2"/>
    <property type="match status" value="1"/>
</dbReference>
<feature type="domain" description="HAMP" evidence="11">
    <location>
        <begin position="227"/>
        <end position="280"/>
    </location>
</feature>
<accession>A0ABQ1ZW35</accession>
<sequence length="585" mass="63930">MLNLFSTIKIRSIRTKLMILCLAILIVPTVVTGTTSYIVSKDEMNKSGKAALENNVNMVIGMINLLNNQVETGQLTLEQAQEKLRNELLGEKDSQNNRVIKKEYTVGETGYPWAISQEAISLMNPSNEGQNLMDIVTEDGLNLGKELVKVGLDGGGFVSYQWSLSDSDETKTKVAYVKIDPNWGWIIGSSAYLSEFDIGATQVLYFVILVTAIAIILGSIIVSIGSARLTKPILMIAKRLKSIANGDWNVEQVTTYSDDEIGELCNDFNHMISNMRYLISQVDLSTQQVASSSRELTLGVKHATEFAENITVLVQKSSSGAQDQQTMLQNASHSLQEISIGVRQIAENSSIIADSSADTMRLANMGSKAIDQTAQQMNLINKSVNQMDTVMRTLDQNSRNIDLIVDAITGIAQQTNLLALNASIEASRAGEEGRGFSVVAAEVRKLAEQSNGSSGQISKLIQDMRKDIKRSFETLEQVKADVDSGMNIAAETEQQFHKIVISTNLIAQQSEELAGVTEQISASVQEITAGQEQVLSLAVQVADNSQHGVESSEEQLASMEQINSLATTLSNMSQNLEQLIIKFKY</sequence>
<keyword evidence="6 8" id="KW-0807">Transducer</keyword>
<evidence type="ECO:0000256" key="2">
    <source>
        <dbReference type="ARBA" id="ARBA00022475"/>
    </source>
</evidence>
<keyword evidence="2" id="KW-1003">Cell membrane</keyword>
<dbReference type="Pfam" id="PF17200">
    <property type="entry name" value="sCache_2"/>
    <property type="match status" value="1"/>
</dbReference>
<dbReference type="SMART" id="SM00283">
    <property type="entry name" value="MA"/>
    <property type="match status" value="1"/>
</dbReference>
<comment type="caution">
    <text evidence="12">The sequence shown here is derived from an EMBL/GenBank/DDBJ whole genome shotgun (WGS) entry which is preliminary data.</text>
</comment>
<dbReference type="InterPro" id="IPR033480">
    <property type="entry name" value="sCache_2"/>
</dbReference>
<dbReference type="InterPro" id="IPR004089">
    <property type="entry name" value="MCPsignal_dom"/>
</dbReference>
<keyword evidence="13" id="KW-1185">Reference proteome</keyword>
<dbReference type="SUPFAM" id="SSF58104">
    <property type="entry name" value="Methyl-accepting chemotaxis protein (MCP) signaling domain"/>
    <property type="match status" value="1"/>
</dbReference>
<dbReference type="Gene3D" id="6.10.340.10">
    <property type="match status" value="1"/>
</dbReference>
<evidence type="ECO:0000256" key="8">
    <source>
        <dbReference type="PROSITE-ProRule" id="PRU00284"/>
    </source>
</evidence>
<keyword evidence="5 9" id="KW-0472">Membrane</keyword>
<comment type="subcellular location">
    <subcellularLocation>
        <location evidence="1">Cell membrane</location>
        <topology evidence="1">Multi-pass membrane protein</topology>
    </subcellularLocation>
</comment>
<dbReference type="InterPro" id="IPR003660">
    <property type="entry name" value="HAMP_dom"/>
</dbReference>
<evidence type="ECO:0000256" key="7">
    <source>
        <dbReference type="ARBA" id="ARBA00029447"/>
    </source>
</evidence>
<dbReference type="Gene3D" id="1.10.287.950">
    <property type="entry name" value="Methyl-accepting chemotaxis protein"/>
    <property type="match status" value="1"/>
</dbReference>